<dbReference type="InterPro" id="IPR019888">
    <property type="entry name" value="Tscrpt_reg_AsnC-like"/>
</dbReference>
<dbReference type="InterPro" id="IPR019887">
    <property type="entry name" value="Tscrpt_reg_AsnC/Lrp_C"/>
</dbReference>
<evidence type="ECO:0000256" key="3">
    <source>
        <dbReference type="ARBA" id="ARBA00023163"/>
    </source>
</evidence>
<keyword evidence="1" id="KW-0805">Transcription regulation</keyword>
<dbReference type="SMART" id="SM00344">
    <property type="entry name" value="HTH_ASNC"/>
    <property type="match status" value="1"/>
</dbReference>
<dbReference type="Pfam" id="PF13412">
    <property type="entry name" value="HTH_24"/>
    <property type="match status" value="1"/>
</dbReference>
<dbReference type="RefSeq" id="WP_184310556.1">
    <property type="nucleotide sequence ID" value="NZ_JACHEN010000011.1"/>
</dbReference>
<gene>
    <name evidence="5" type="ORF">HNQ80_002108</name>
</gene>
<comment type="caution">
    <text evidence="5">The sequence shown here is derived from an EMBL/GenBank/DDBJ whole genome shotgun (WGS) entry which is preliminary data.</text>
</comment>
<dbReference type="AlphaFoldDB" id="A0A841KRI1"/>
<dbReference type="GO" id="GO:0043200">
    <property type="term" value="P:response to amino acid"/>
    <property type="evidence" value="ECO:0007669"/>
    <property type="project" value="TreeGrafter"/>
</dbReference>
<organism evidence="5 6">
    <name type="scientific">Anaerosolibacter carboniphilus</name>
    <dbReference type="NCBI Taxonomy" id="1417629"/>
    <lineage>
        <taxon>Bacteria</taxon>
        <taxon>Bacillati</taxon>
        <taxon>Bacillota</taxon>
        <taxon>Clostridia</taxon>
        <taxon>Peptostreptococcales</taxon>
        <taxon>Thermotaleaceae</taxon>
        <taxon>Anaerosolibacter</taxon>
    </lineage>
</organism>
<name>A0A841KRI1_9FIRM</name>
<dbReference type="PANTHER" id="PTHR30154">
    <property type="entry name" value="LEUCINE-RESPONSIVE REGULATORY PROTEIN"/>
    <property type="match status" value="1"/>
</dbReference>
<dbReference type="EMBL" id="JACHEN010000011">
    <property type="protein sequence ID" value="MBB6216017.1"/>
    <property type="molecule type" value="Genomic_DNA"/>
</dbReference>
<dbReference type="InterPro" id="IPR011008">
    <property type="entry name" value="Dimeric_a/b-barrel"/>
</dbReference>
<dbReference type="PRINTS" id="PR00033">
    <property type="entry name" value="HTHASNC"/>
</dbReference>
<dbReference type="GO" id="GO:0043565">
    <property type="term" value="F:sequence-specific DNA binding"/>
    <property type="evidence" value="ECO:0007669"/>
    <property type="project" value="InterPro"/>
</dbReference>
<evidence type="ECO:0000256" key="1">
    <source>
        <dbReference type="ARBA" id="ARBA00023015"/>
    </source>
</evidence>
<dbReference type="SUPFAM" id="SSF54909">
    <property type="entry name" value="Dimeric alpha+beta barrel"/>
    <property type="match status" value="1"/>
</dbReference>
<evidence type="ECO:0000259" key="4">
    <source>
        <dbReference type="PROSITE" id="PS50956"/>
    </source>
</evidence>
<dbReference type="InterPro" id="IPR011991">
    <property type="entry name" value="ArsR-like_HTH"/>
</dbReference>
<dbReference type="InterPro" id="IPR036388">
    <property type="entry name" value="WH-like_DNA-bd_sf"/>
</dbReference>
<dbReference type="Proteomes" id="UP000579281">
    <property type="component" value="Unassembled WGS sequence"/>
</dbReference>
<protein>
    <submittedName>
        <fullName evidence="5">Lrp/AsnC family leucine-responsive transcriptional regulator</fullName>
    </submittedName>
</protein>
<keyword evidence="2" id="KW-0238">DNA-binding</keyword>
<dbReference type="Pfam" id="PF01037">
    <property type="entry name" value="AsnC_trans_reg"/>
    <property type="match status" value="1"/>
</dbReference>
<accession>A0A841KRI1</accession>
<sequence>MDDVDIRILKLLEEDGRITHEEISKHLHISRPAVHKRIGKLEELGIIRGYRGIIHWGKLGQSIKVHVFIKFNPLNMNDTLNQIISLDVPNVTIEEAHRLAGEWCLVLKARATSPDDIKNLIDKMYGIPGVKETSTTFILSTIIENGLKDF</sequence>
<dbReference type="Gene3D" id="3.30.70.920">
    <property type="match status" value="1"/>
</dbReference>
<dbReference type="InterPro" id="IPR000485">
    <property type="entry name" value="AsnC-type_HTH_dom"/>
</dbReference>
<dbReference type="GO" id="GO:0005829">
    <property type="term" value="C:cytosol"/>
    <property type="evidence" value="ECO:0007669"/>
    <property type="project" value="TreeGrafter"/>
</dbReference>
<feature type="domain" description="HTH asnC-type" evidence="4">
    <location>
        <begin position="1"/>
        <end position="62"/>
    </location>
</feature>
<dbReference type="Gene3D" id="1.10.10.10">
    <property type="entry name" value="Winged helix-like DNA-binding domain superfamily/Winged helix DNA-binding domain"/>
    <property type="match status" value="1"/>
</dbReference>
<keyword evidence="6" id="KW-1185">Reference proteome</keyword>
<dbReference type="PROSITE" id="PS50956">
    <property type="entry name" value="HTH_ASNC_2"/>
    <property type="match status" value="1"/>
</dbReference>
<reference evidence="5 6" key="1">
    <citation type="submission" date="2020-08" db="EMBL/GenBank/DDBJ databases">
        <title>Genomic Encyclopedia of Type Strains, Phase IV (KMG-IV): sequencing the most valuable type-strain genomes for metagenomic binning, comparative biology and taxonomic classification.</title>
        <authorList>
            <person name="Goeker M."/>
        </authorList>
    </citation>
    <scope>NUCLEOTIDE SEQUENCE [LARGE SCALE GENOMIC DNA]</scope>
    <source>
        <strain evidence="5 6">DSM 103526</strain>
    </source>
</reference>
<proteinExistence type="predicted"/>
<dbReference type="InterPro" id="IPR036390">
    <property type="entry name" value="WH_DNA-bd_sf"/>
</dbReference>
<evidence type="ECO:0000313" key="6">
    <source>
        <dbReference type="Proteomes" id="UP000579281"/>
    </source>
</evidence>
<dbReference type="PANTHER" id="PTHR30154:SF50">
    <property type="entry name" value="TRANSCRIPTIONAL REGULATOR, ASNC FAMILY"/>
    <property type="match status" value="1"/>
</dbReference>
<evidence type="ECO:0000313" key="5">
    <source>
        <dbReference type="EMBL" id="MBB6216017.1"/>
    </source>
</evidence>
<dbReference type="SUPFAM" id="SSF46785">
    <property type="entry name" value="Winged helix' DNA-binding domain"/>
    <property type="match status" value="1"/>
</dbReference>
<dbReference type="CDD" id="cd00090">
    <property type="entry name" value="HTH_ARSR"/>
    <property type="match status" value="1"/>
</dbReference>
<keyword evidence="3" id="KW-0804">Transcription</keyword>
<evidence type="ECO:0000256" key="2">
    <source>
        <dbReference type="ARBA" id="ARBA00023125"/>
    </source>
</evidence>